<evidence type="ECO:0000313" key="2">
    <source>
        <dbReference type="EMBL" id="CCF84642.1"/>
    </source>
</evidence>
<comment type="caution">
    <text evidence="2">The sequence shown here is derived from an EMBL/GenBank/DDBJ whole genome shotgun (WGS) entry which is preliminary data.</text>
</comment>
<dbReference type="Proteomes" id="UP000004221">
    <property type="component" value="Unassembled WGS sequence"/>
</dbReference>
<proteinExistence type="predicted"/>
<organism evidence="2 3">
    <name type="scientific">Nitrolancea hollandica Lb</name>
    <dbReference type="NCBI Taxonomy" id="1129897"/>
    <lineage>
        <taxon>Bacteria</taxon>
        <taxon>Pseudomonadati</taxon>
        <taxon>Thermomicrobiota</taxon>
        <taxon>Thermomicrobia</taxon>
        <taxon>Sphaerobacterales</taxon>
        <taxon>Sphaerobacterineae</taxon>
        <taxon>Sphaerobacteraceae</taxon>
        <taxon>Nitrolancea</taxon>
    </lineage>
</organism>
<dbReference type="GO" id="GO:0016491">
    <property type="term" value="F:oxidoreductase activity"/>
    <property type="evidence" value="ECO:0007669"/>
    <property type="project" value="UniProtKB-KW"/>
</dbReference>
<feature type="domain" description="Oxidoreductase molybdopterin-binding" evidence="1">
    <location>
        <begin position="87"/>
        <end position="231"/>
    </location>
</feature>
<keyword evidence="3" id="KW-1185">Reference proteome</keyword>
<dbReference type="AlphaFoldDB" id="I4EIY0"/>
<evidence type="ECO:0000259" key="1">
    <source>
        <dbReference type="Pfam" id="PF00174"/>
    </source>
</evidence>
<dbReference type="Pfam" id="PF00174">
    <property type="entry name" value="Oxidored_molyb"/>
    <property type="match status" value="1"/>
</dbReference>
<name>I4EIY0_9BACT</name>
<dbReference type="CDD" id="cd02109">
    <property type="entry name" value="arch_bact_SO_family_Moco"/>
    <property type="match status" value="1"/>
</dbReference>
<accession>I4EIY0</accession>
<dbReference type="EMBL" id="CAGS01000301">
    <property type="protein sequence ID" value="CCF84642.1"/>
    <property type="molecule type" value="Genomic_DNA"/>
</dbReference>
<dbReference type="EC" id="1.-.-.-" evidence="2"/>
<reference evidence="2 3" key="1">
    <citation type="journal article" date="2012" name="ISME J.">
        <title>Nitrification expanded: discovery, physiology and genomics of a nitrite-oxidizing bacterium from the phylum Chloroflexi.</title>
        <authorList>
            <person name="Sorokin D.Y."/>
            <person name="Lucker S."/>
            <person name="Vejmelkova D."/>
            <person name="Kostrikina N.A."/>
            <person name="Kleerebezem R."/>
            <person name="Rijpstra W.I."/>
            <person name="Damste J.S."/>
            <person name="Le Paslier D."/>
            <person name="Muyzer G."/>
            <person name="Wagner M."/>
            <person name="van Loosdrecht M.C."/>
            <person name="Daims H."/>
        </authorList>
    </citation>
    <scope>NUCLEOTIDE SEQUENCE [LARGE SCALE GENOMIC DNA]</scope>
    <source>
        <strain evidence="3">none</strain>
    </source>
</reference>
<dbReference type="SUPFAM" id="SSF56524">
    <property type="entry name" value="Oxidoreductase molybdopterin-binding domain"/>
    <property type="match status" value="1"/>
</dbReference>
<sequence>MGNRPRLFLAWLRLRGDEGIEPGEAPMVRYLHDRQTNDTPYRTRMRAAMAGGFVSRGFRGRRLKPENAARLPPGQYLTPDFPVLSAGPTPHTRLEDWDFSIVGKVAEPKRWTWAEFRALPSQTTTTDIHCVTRWSKLDTVWEGVSLDTLLDQVHLEGGYLLVFCDGGYTTNLPLADVTSGKAWIAYAYGGQPLAPEHGGPARLLVPHLYFWKSAKWVRGLRVLDHDQPGFWEELGYHMYGDPWKEQRYWGD</sequence>
<evidence type="ECO:0000313" key="3">
    <source>
        <dbReference type="Proteomes" id="UP000004221"/>
    </source>
</evidence>
<keyword evidence="2" id="KW-0560">Oxidoreductase</keyword>
<dbReference type="PANTHER" id="PTHR43032">
    <property type="entry name" value="PROTEIN-METHIONINE-SULFOXIDE REDUCTASE"/>
    <property type="match status" value="1"/>
</dbReference>
<dbReference type="Gene3D" id="3.90.420.10">
    <property type="entry name" value="Oxidoreductase, molybdopterin-binding domain"/>
    <property type="match status" value="1"/>
</dbReference>
<dbReference type="InterPro" id="IPR000572">
    <property type="entry name" value="OxRdtase_Mopterin-bd_dom"/>
</dbReference>
<dbReference type="InterPro" id="IPR036374">
    <property type="entry name" value="OxRdtase_Mopterin-bd_sf"/>
</dbReference>
<gene>
    <name evidence="2" type="ORF">NITHO_370014</name>
</gene>
<dbReference type="PANTHER" id="PTHR43032:SF4">
    <property type="entry name" value="OXIDOREDUCTASE MOLYBDOPTERIN-BINDING DOMAIN-CONTAINING PROTEIN"/>
    <property type="match status" value="1"/>
</dbReference>
<protein>
    <submittedName>
        <fullName evidence="2">Uncharacterized oxidoreductase yuiH (Modular protein)</fullName>
        <ecNumber evidence="2">1.-.-.-</ecNumber>
    </submittedName>
</protein>